<evidence type="ECO:0000256" key="2">
    <source>
        <dbReference type="ARBA" id="ARBA00022729"/>
    </source>
</evidence>
<dbReference type="EMBL" id="JBHMEI010000018">
    <property type="protein sequence ID" value="MFB9204612.1"/>
    <property type="molecule type" value="Genomic_DNA"/>
</dbReference>
<organism evidence="5 6">
    <name type="scientific">Nonomuraea spiralis</name>
    <dbReference type="NCBI Taxonomy" id="46182"/>
    <lineage>
        <taxon>Bacteria</taxon>
        <taxon>Bacillati</taxon>
        <taxon>Actinomycetota</taxon>
        <taxon>Actinomycetes</taxon>
        <taxon>Streptosporangiales</taxon>
        <taxon>Streptosporangiaceae</taxon>
        <taxon>Nonomuraea</taxon>
    </lineage>
</organism>
<gene>
    <name evidence="5" type="ORF">ACFFV7_25695</name>
</gene>
<proteinExistence type="predicted"/>
<feature type="region of interest" description="Disordered" evidence="3">
    <location>
        <begin position="17"/>
        <end position="50"/>
    </location>
</feature>
<dbReference type="Proteomes" id="UP001589647">
    <property type="component" value="Unassembled WGS sequence"/>
</dbReference>
<dbReference type="RefSeq" id="WP_229825072.1">
    <property type="nucleotide sequence ID" value="NZ_BMRC01000048.1"/>
</dbReference>
<comment type="caution">
    <text evidence="5">The sequence shown here is derived from an EMBL/GenBank/DDBJ whole genome shotgun (WGS) entry which is preliminary data.</text>
</comment>
<dbReference type="Pfam" id="PF01522">
    <property type="entry name" value="Polysacc_deac_1"/>
    <property type="match status" value="1"/>
</dbReference>
<name>A0ABV5IJ94_9ACTN</name>
<evidence type="ECO:0000259" key="4">
    <source>
        <dbReference type="PROSITE" id="PS51677"/>
    </source>
</evidence>
<keyword evidence="6" id="KW-1185">Reference proteome</keyword>
<protein>
    <submittedName>
        <fullName evidence="5">Polysaccharide deacetylase family protein</fullName>
    </submittedName>
</protein>
<dbReference type="PANTHER" id="PTHR34216">
    <property type="match status" value="1"/>
</dbReference>
<dbReference type="InterPro" id="IPR002509">
    <property type="entry name" value="NODB_dom"/>
</dbReference>
<dbReference type="PROSITE" id="PS51677">
    <property type="entry name" value="NODB"/>
    <property type="match status" value="1"/>
</dbReference>
<dbReference type="PANTHER" id="PTHR34216:SF3">
    <property type="entry name" value="POLY-BETA-1,6-N-ACETYL-D-GLUCOSAMINE N-DEACETYLASE"/>
    <property type="match status" value="1"/>
</dbReference>
<evidence type="ECO:0000313" key="6">
    <source>
        <dbReference type="Proteomes" id="UP001589647"/>
    </source>
</evidence>
<feature type="domain" description="NodB homology" evidence="4">
    <location>
        <begin position="124"/>
        <end position="352"/>
    </location>
</feature>
<accession>A0ABV5IJ94</accession>
<reference evidence="5 6" key="1">
    <citation type="submission" date="2024-09" db="EMBL/GenBank/DDBJ databases">
        <authorList>
            <person name="Sun Q."/>
            <person name="Mori K."/>
        </authorList>
    </citation>
    <scope>NUCLEOTIDE SEQUENCE [LARGE SCALE GENOMIC DNA]</scope>
    <source>
        <strain evidence="5 6">CCM 3426</strain>
    </source>
</reference>
<dbReference type="InterPro" id="IPR011330">
    <property type="entry name" value="Glyco_hydro/deAcase_b/a-brl"/>
</dbReference>
<evidence type="ECO:0000256" key="3">
    <source>
        <dbReference type="SAM" id="MobiDB-lite"/>
    </source>
</evidence>
<comment type="subcellular location">
    <subcellularLocation>
        <location evidence="1">Secreted</location>
    </subcellularLocation>
</comment>
<evidence type="ECO:0000313" key="5">
    <source>
        <dbReference type="EMBL" id="MFB9204612.1"/>
    </source>
</evidence>
<keyword evidence="2" id="KW-0732">Signal</keyword>
<dbReference type="InterPro" id="IPR051398">
    <property type="entry name" value="Polysacch_Deacetylase"/>
</dbReference>
<sequence length="352" mass="38882">MAVVTVAIAGLSLLPDGETPATPKASARVGLSAPVTPPQTRPSDASQPPGVVATPEFARQVRANEAGLVPVIMYHRILRKRVASIDRTPAQLRKELEKLAKQGYVPITAREFVTGDIKVPAGRFPVVLTFDDGHPSHFALDASGNPKPDTAVGVLLDVAARYPSFRPTATFWVTREPFGLRDRERQTAAVRWLVDHGFEVANHTWSHPDLRRLGKKKVREQIVRLERLLKKVGAPPDKTLALPYGSLPRPKKLARTGSWDGTRYDFAGVFLAGAEPSLSPYAKKFDPGAIQRIQSNGKRGECRKWCSQYWLEWLSKHPGERYVSDGDPGRISIPGKLRGNINPKRESQIIAY</sequence>
<dbReference type="SUPFAM" id="SSF88713">
    <property type="entry name" value="Glycoside hydrolase/deacetylase"/>
    <property type="match status" value="1"/>
</dbReference>
<dbReference type="Gene3D" id="3.20.20.370">
    <property type="entry name" value="Glycoside hydrolase/deacetylase"/>
    <property type="match status" value="1"/>
</dbReference>
<evidence type="ECO:0000256" key="1">
    <source>
        <dbReference type="ARBA" id="ARBA00004613"/>
    </source>
</evidence>